<dbReference type="InterPro" id="IPR011993">
    <property type="entry name" value="PH-like_dom_sf"/>
</dbReference>
<protein>
    <recommendedName>
        <fullName evidence="1">Sesquipedalian</fullName>
        <shortName evidence="1">Ses</shortName>
    </recommendedName>
    <alternativeName>
        <fullName evidence="1">PH domain-containing endocytic trafficking adaptor</fullName>
    </alternativeName>
</protein>
<evidence type="ECO:0000313" key="5">
    <source>
        <dbReference type="RefSeq" id="XP_057387597.1"/>
    </source>
</evidence>
<gene>
    <name evidence="5" type="primary">LOC130705081</name>
</gene>
<comment type="subunit">
    <text evidence="1">Forms homodimers and heterodimers with PHETA. Interacts with OCRL and INPP5B.</text>
</comment>
<dbReference type="Pfam" id="PF00169">
    <property type="entry name" value="PH"/>
    <property type="match status" value="1"/>
</dbReference>
<dbReference type="SUPFAM" id="SSF50729">
    <property type="entry name" value="PH domain-like"/>
    <property type="match status" value="1"/>
</dbReference>
<dbReference type="RefSeq" id="XP_057387597.1">
    <property type="nucleotide sequence ID" value="XM_057531614.1"/>
</dbReference>
<organism evidence="4 5">
    <name type="scientific">Balaenoptera acutorostrata</name>
    <name type="common">Common minke whale</name>
    <name type="synonym">Balaena rostrata</name>
    <dbReference type="NCBI Taxonomy" id="9767"/>
    <lineage>
        <taxon>Eukaryota</taxon>
        <taxon>Metazoa</taxon>
        <taxon>Chordata</taxon>
        <taxon>Craniata</taxon>
        <taxon>Vertebrata</taxon>
        <taxon>Euteleostomi</taxon>
        <taxon>Mammalia</taxon>
        <taxon>Eutheria</taxon>
        <taxon>Laurasiatheria</taxon>
        <taxon>Artiodactyla</taxon>
        <taxon>Whippomorpha</taxon>
        <taxon>Cetacea</taxon>
        <taxon>Mysticeti</taxon>
        <taxon>Balaenopteridae</taxon>
        <taxon>Balaenoptera</taxon>
    </lineage>
</organism>
<keyword evidence="1" id="KW-0333">Golgi apparatus</keyword>
<reference evidence="4" key="1">
    <citation type="submission" date="2025-05" db="UniProtKB">
        <authorList>
            <consortium name="RefSeq"/>
        </authorList>
    </citation>
    <scope>NUCLEOTIDE SEQUENCE [LARGE SCALE GENOMIC DNA]</scope>
</reference>
<comment type="function">
    <text evidence="1">Plays a role in endocytic trafficking. Required for receptor recycling from endosomes, both to the trans-Golgi network and the plasma membrane.</text>
</comment>
<accession>A0ABM3SCM3</accession>
<dbReference type="PROSITE" id="PS50003">
    <property type="entry name" value="PH_DOMAIN"/>
    <property type="match status" value="1"/>
</dbReference>
<keyword evidence="4" id="KW-1185">Reference proteome</keyword>
<evidence type="ECO:0000256" key="2">
    <source>
        <dbReference type="SAM" id="MobiDB-lite"/>
    </source>
</evidence>
<evidence type="ECO:0000256" key="1">
    <source>
        <dbReference type="RuleBase" id="RU369082"/>
    </source>
</evidence>
<keyword evidence="1" id="KW-0967">Endosome</keyword>
<dbReference type="Gene3D" id="2.30.29.30">
    <property type="entry name" value="Pleckstrin-homology domain (PH domain)/Phosphotyrosine-binding domain (PTB)"/>
    <property type="match status" value="1"/>
</dbReference>
<comment type="subcellular location">
    <subcellularLocation>
        <location evidence="1">Early endosome</location>
    </subcellularLocation>
    <subcellularLocation>
        <location evidence="1">Recycling endosome</location>
    </subcellularLocation>
    <subcellularLocation>
        <location evidence="1">Golgi apparatus</location>
        <location evidence="1">trans-Golgi network</location>
    </subcellularLocation>
    <subcellularLocation>
        <location evidence="1">Cytoplasmic vesicle</location>
        <location evidence="1">Clathrin-coated vesicle</location>
    </subcellularLocation>
</comment>
<feature type="compositionally biased region" description="Pro residues" evidence="2">
    <location>
        <begin position="280"/>
        <end position="291"/>
    </location>
</feature>
<dbReference type="SMART" id="SM00233">
    <property type="entry name" value="PH"/>
    <property type="match status" value="1"/>
</dbReference>
<evidence type="ECO:0000313" key="4">
    <source>
        <dbReference type="Proteomes" id="UP001652580"/>
    </source>
</evidence>
<proteinExistence type="inferred from homology"/>
<dbReference type="InterPro" id="IPR045188">
    <property type="entry name" value="Boi1/Boi2-like"/>
</dbReference>
<reference evidence="5" key="2">
    <citation type="submission" date="2025-08" db="UniProtKB">
        <authorList>
            <consortium name="RefSeq"/>
        </authorList>
    </citation>
    <scope>IDENTIFICATION</scope>
</reference>
<dbReference type="PANTHER" id="PTHR22902">
    <property type="entry name" value="SESQUIPEDALIAN"/>
    <property type="match status" value="1"/>
</dbReference>
<evidence type="ECO:0000259" key="3">
    <source>
        <dbReference type="PROSITE" id="PS50003"/>
    </source>
</evidence>
<dbReference type="GeneID" id="130705081"/>
<keyword evidence="1" id="KW-0968">Cytoplasmic vesicle</keyword>
<feature type="region of interest" description="Disordered" evidence="2">
    <location>
        <begin position="1"/>
        <end position="26"/>
    </location>
</feature>
<keyword evidence="1" id="KW-0597">Phosphoprotein</keyword>
<dbReference type="InterPro" id="IPR001849">
    <property type="entry name" value="PH_domain"/>
</dbReference>
<feature type="region of interest" description="Disordered" evidence="2">
    <location>
        <begin position="272"/>
        <end position="304"/>
    </location>
</feature>
<dbReference type="PANTHER" id="PTHR22902:SF17">
    <property type="entry name" value="SESQUIPEDALIAN-1"/>
    <property type="match status" value="1"/>
</dbReference>
<feature type="domain" description="PH" evidence="3">
    <location>
        <begin position="145"/>
        <end position="236"/>
    </location>
</feature>
<sequence length="333" mass="36851">MGARHRPSGSGPFLPHNRVSQPTGSSRHLRSRVIALAIPEALITQARWSQSPLICHKNNEYAVARFLYSWIYGYLDCFHFVTVMNNVFLNLHVVHVKEISPMARPDVTRHCFFVPFPVTSTAPLLLNPVELNQRSLAFHATCDAAAHNAGFLYKKGGRHAAHRRRWSVPRGTMLFCFRDGASGEPVEGCTVQLVEAAEEFAFAVRFAGARARTYVLAAESRAAMEGWVNALSRASFDDLRLVVRELGHRLAAVRAGGPLPPKEDGCAIWSAETPNATAPSPRPSPETPPLPPRRRASAPNGPLDSASLAQLQEWYGQELRALRIQWLRSQAQP</sequence>
<name>A0ABM3SCM3_BALAC</name>
<comment type="similarity">
    <text evidence="1">Belongs to the sesquipedalian family.</text>
</comment>
<dbReference type="Proteomes" id="UP001652580">
    <property type="component" value="Chromosome 1"/>
</dbReference>